<accession>A0A834LWK7</accession>
<dbReference type="GO" id="GO:0006952">
    <property type="term" value="P:defense response"/>
    <property type="evidence" value="ECO:0007669"/>
    <property type="project" value="InterPro"/>
</dbReference>
<dbReference type="PANTHER" id="PTHR32246">
    <property type="entry name" value="INGRESSION PROTEIN FIC1"/>
    <property type="match status" value="1"/>
</dbReference>
<dbReference type="CDD" id="cd04051">
    <property type="entry name" value="C2_SRC2_like"/>
    <property type="match status" value="1"/>
</dbReference>
<evidence type="ECO:0000313" key="2">
    <source>
        <dbReference type="EMBL" id="KAF7150974.1"/>
    </source>
</evidence>
<dbReference type="InterPro" id="IPR044750">
    <property type="entry name" value="C2_SRC2/BAP"/>
</dbReference>
<organism evidence="2 3">
    <name type="scientific">Rhododendron simsii</name>
    <name type="common">Sims's rhododendron</name>
    <dbReference type="NCBI Taxonomy" id="118357"/>
    <lineage>
        <taxon>Eukaryota</taxon>
        <taxon>Viridiplantae</taxon>
        <taxon>Streptophyta</taxon>
        <taxon>Embryophyta</taxon>
        <taxon>Tracheophyta</taxon>
        <taxon>Spermatophyta</taxon>
        <taxon>Magnoliopsida</taxon>
        <taxon>eudicotyledons</taxon>
        <taxon>Gunneridae</taxon>
        <taxon>Pentapetalae</taxon>
        <taxon>asterids</taxon>
        <taxon>Ericales</taxon>
        <taxon>Ericaceae</taxon>
        <taxon>Ericoideae</taxon>
        <taxon>Rhodoreae</taxon>
        <taxon>Rhododendron</taxon>
    </lineage>
</organism>
<sequence length="216" mass="24049">MAYRRLQIDVISATDLKKVNLIDKTHAYAIVSISGHPKVSQQQRTAVDRSGNASPTWNFPLTFAVEESATRSNRLVVTFRIRCKRTLGDKDIGAVHVPLSELNGPTEDGELLQSVTYQVRSQSGKPKGELNFSYKWGPKMASSQDPVTAYPAQVGPSPFSLPPPTGYPYPYPPPQPVYVYLPPPPDQKPQKNNWWAKFLCVETVKLCLGYVIADDF</sequence>
<dbReference type="InterPro" id="IPR000008">
    <property type="entry name" value="C2_dom"/>
</dbReference>
<name>A0A834LWK7_RHOSS</name>
<proteinExistence type="predicted"/>
<dbReference type="Proteomes" id="UP000626092">
    <property type="component" value="Unassembled WGS sequence"/>
</dbReference>
<comment type="caution">
    <text evidence="2">The sequence shown here is derived from an EMBL/GenBank/DDBJ whole genome shotgun (WGS) entry which is preliminary data.</text>
</comment>
<keyword evidence="3" id="KW-1185">Reference proteome</keyword>
<reference evidence="2" key="1">
    <citation type="submission" date="2019-11" db="EMBL/GenBank/DDBJ databases">
        <authorList>
            <person name="Liu Y."/>
            <person name="Hou J."/>
            <person name="Li T.-Q."/>
            <person name="Guan C.-H."/>
            <person name="Wu X."/>
            <person name="Wu H.-Z."/>
            <person name="Ling F."/>
            <person name="Zhang R."/>
            <person name="Shi X.-G."/>
            <person name="Ren J.-P."/>
            <person name="Chen E.-F."/>
            <person name="Sun J.-M."/>
        </authorList>
    </citation>
    <scope>NUCLEOTIDE SEQUENCE</scope>
    <source>
        <strain evidence="2">Adult_tree_wgs_1</strain>
        <tissue evidence="2">Leaves</tissue>
    </source>
</reference>
<dbReference type="SMART" id="SM00239">
    <property type="entry name" value="C2"/>
    <property type="match status" value="1"/>
</dbReference>
<gene>
    <name evidence="2" type="ORF">RHSIM_Rhsim02G0010700</name>
</gene>
<dbReference type="InterPro" id="IPR035892">
    <property type="entry name" value="C2_domain_sf"/>
</dbReference>
<protein>
    <recommendedName>
        <fullName evidence="1">C2 domain-containing protein</fullName>
    </recommendedName>
</protein>
<dbReference type="Gene3D" id="2.60.40.150">
    <property type="entry name" value="C2 domain"/>
    <property type="match status" value="1"/>
</dbReference>
<dbReference type="AlphaFoldDB" id="A0A834LWK7"/>
<dbReference type="PANTHER" id="PTHR32246:SF173">
    <property type="entry name" value="C2 DOMAIN-CONTAINING PROTEIN"/>
    <property type="match status" value="1"/>
</dbReference>
<dbReference type="EMBL" id="WJXA01000002">
    <property type="protein sequence ID" value="KAF7150974.1"/>
    <property type="molecule type" value="Genomic_DNA"/>
</dbReference>
<dbReference type="SUPFAM" id="SSF49562">
    <property type="entry name" value="C2 domain (Calcium/lipid-binding domain, CaLB)"/>
    <property type="match status" value="1"/>
</dbReference>
<evidence type="ECO:0000259" key="1">
    <source>
        <dbReference type="PROSITE" id="PS50004"/>
    </source>
</evidence>
<evidence type="ECO:0000313" key="3">
    <source>
        <dbReference type="Proteomes" id="UP000626092"/>
    </source>
</evidence>
<dbReference type="Pfam" id="PF00168">
    <property type="entry name" value="C2"/>
    <property type="match status" value="1"/>
</dbReference>
<dbReference type="PROSITE" id="PS50004">
    <property type="entry name" value="C2"/>
    <property type="match status" value="1"/>
</dbReference>
<feature type="domain" description="C2" evidence="1">
    <location>
        <begin position="1"/>
        <end position="112"/>
    </location>
</feature>
<dbReference type="OrthoDB" id="270970at2759"/>